<sequence>MAGHVLQHPPTYAMTHRPGHVDVLPQCETPEEFIVRTSPRLRVFQHDYVSDDVFESPITTESALASHVQETSNASSRDVVNSASYAATQAVTPDMTPSHEEVHTYSSTSSSDGLSWGTGNETSTLLDLDFASNQSPATPERMDPLLYVPLFEETLSNTHESLHNSPFVEDKQPLVSDASINPKMLLPAASERKIGAPVTSSYVSQEPLAPIKNESESDVCDLDTKTTNSTITTSAFTAFTPMRLGAAEEFARPSSKCVGSLPRQRSHSPSLDLDDLRPSLEEYNKLSSKEKRQLRNKISARNFRNRRKEYITLLEDQLKERDSVIRHLQDQLSSIRLENHHLQEELRSQRPRTVSAVDVSKFLSVLQRSASSASDLPDVNANQNRPVSRSSPKLPSAPLQNAHKDVNSSSYPESSSNAFWSRVNSMSSMTAAVA</sequence>
<organism evidence="3 4">
    <name type="scientific">Malassezia globosa (strain ATCC MYA-4612 / CBS 7966)</name>
    <name type="common">Dandruff-associated fungus</name>
    <dbReference type="NCBI Taxonomy" id="425265"/>
    <lineage>
        <taxon>Eukaryota</taxon>
        <taxon>Fungi</taxon>
        <taxon>Dikarya</taxon>
        <taxon>Basidiomycota</taxon>
        <taxon>Ustilaginomycotina</taxon>
        <taxon>Malasseziomycetes</taxon>
        <taxon>Malasseziales</taxon>
        <taxon>Malasseziaceae</taxon>
        <taxon>Malassezia</taxon>
    </lineage>
</organism>
<dbReference type="STRING" id="425265.A8Q844"/>
<dbReference type="CDD" id="cd14810">
    <property type="entry name" value="bZIP_u1"/>
    <property type="match status" value="1"/>
</dbReference>
<comment type="caution">
    <text evidence="3">The sequence shown here is derived from an EMBL/GenBank/DDBJ whole genome shotgun (WGS) entry which is preliminary data.</text>
</comment>
<evidence type="ECO:0000256" key="1">
    <source>
        <dbReference type="SAM" id="MobiDB-lite"/>
    </source>
</evidence>
<name>A8Q844_MALGO</name>
<feature type="compositionally biased region" description="Low complexity" evidence="1">
    <location>
        <begin position="104"/>
        <end position="118"/>
    </location>
</feature>
<dbReference type="GO" id="GO:0003700">
    <property type="term" value="F:DNA-binding transcription factor activity"/>
    <property type="evidence" value="ECO:0007669"/>
    <property type="project" value="InterPro"/>
</dbReference>
<keyword evidence="4" id="KW-1185">Reference proteome</keyword>
<dbReference type="Proteomes" id="UP000008837">
    <property type="component" value="Unassembled WGS sequence"/>
</dbReference>
<dbReference type="SMART" id="SM00338">
    <property type="entry name" value="BRLZ"/>
    <property type="match status" value="1"/>
</dbReference>
<dbReference type="VEuPathDB" id="FungiDB:MGL_3199"/>
<evidence type="ECO:0000313" key="3">
    <source>
        <dbReference type="EMBL" id="EDP42441.1"/>
    </source>
</evidence>
<dbReference type="KEGG" id="mgl:MGL_3199"/>
<dbReference type="PANTHER" id="PTHR37616">
    <property type="entry name" value="BZIP TRANSCRIPTION FACTOR 60-LIKE"/>
    <property type="match status" value="1"/>
</dbReference>
<dbReference type="GeneID" id="5853961"/>
<dbReference type="InterPro" id="IPR004827">
    <property type="entry name" value="bZIP"/>
</dbReference>
<dbReference type="InterPro" id="IPR046347">
    <property type="entry name" value="bZIP_sf"/>
</dbReference>
<accession>A8Q844</accession>
<feature type="region of interest" description="Disordered" evidence="1">
    <location>
        <begin position="93"/>
        <end position="118"/>
    </location>
</feature>
<dbReference type="PROSITE" id="PS50217">
    <property type="entry name" value="BZIP"/>
    <property type="match status" value="1"/>
</dbReference>
<dbReference type="RefSeq" id="XP_001729655.1">
    <property type="nucleotide sequence ID" value="XM_001729603.1"/>
</dbReference>
<proteinExistence type="predicted"/>
<dbReference type="InParanoid" id="A8Q844"/>
<reference evidence="3 4" key="1">
    <citation type="journal article" date="2007" name="Proc. Natl. Acad. Sci. U.S.A.">
        <title>Dandruff-associated Malassezia genomes reveal convergent and divergent virulence traits shared with plant and human fungal pathogens.</title>
        <authorList>
            <person name="Xu J."/>
            <person name="Saunders C.W."/>
            <person name="Hu P."/>
            <person name="Grant R.A."/>
            <person name="Boekhout T."/>
            <person name="Kuramae E.E."/>
            <person name="Kronstad J.W."/>
            <person name="Deangelis Y.M."/>
            <person name="Reeder N.L."/>
            <person name="Johnstone K.R."/>
            <person name="Leland M."/>
            <person name="Fieno A.M."/>
            <person name="Begley W.M."/>
            <person name="Sun Y."/>
            <person name="Lacey M.P."/>
            <person name="Chaudhary T."/>
            <person name="Keough T."/>
            <person name="Chu L."/>
            <person name="Sears R."/>
            <person name="Yuan B."/>
            <person name="Dawson T.L.Jr."/>
        </authorList>
    </citation>
    <scope>NUCLEOTIDE SEQUENCE [LARGE SCALE GENOMIC DNA]</scope>
    <source>
        <strain evidence="4">ATCC MYA-4612 / CBS 7966</strain>
    </source>
</reference>
<feature type="region of interest" description="Disordered" evidence="1">
    <location>
        <begin position="373"/>
        <end position="417"/>
    </location>
</feature>
<feature type="compositionally biased region" description="Polar residues" evidence="1">
    <location>
        <begin position="373"/>
        <end position="393"/>
    </location>
</feature>
<dbReference type="OrthoDB" id="5571888at2759"/>
<dbReference type="PROSITE" id="PS00036">
    <property type="entry name" value="BZIP_BASIC"/>
    <property type="match status" value="1"/>
</dbReference>
<dbReference type="PANTHER" id="PTHR37616:SF2">
    <property type="entry name" value="BZIP DOMAIN-CONTAINING PROTEIN"/>
    <property type="match status" value="1"/>
</dbReference>
<gene>
    <name evidence="3" type="ORF">MGL_3199</name>
</gene>
<feature type="domain" description="BZIP" evidence="2">
    <location>
        <begin position="286"/>
        <end position="349"/>
    </location>
</feature>
<protein>
    <recommendedName>
        <fullName evidence="2">BZIP domain-containing protein</fullName>
    </recommendedName>
</protein>
<dbReference type="EMBL" id="AAYY01000011">
    <property type="protein sequence ID" value="EDP42441.1"/>
    <property type="molecule type" value="Genomic_DNA"/>
</dbReference>
<dbReference type="Gene3D" id="1.20.5.170">
    <property type="match status" value="1"/>
</dbReference>
<evidence type="ECO:0000259" key="2">
    <source>
        <dbReference type="PROSITE" id="PS50217"/>
    </source>
</evidence>
<dbReference type="SUPFAM" id="SSF57959">
    <property type="entry name" value="Leucine zipper domain"/>
    <property type="match status" value="1"/>
</dbReference>
<evidence type="ECO:0000313" key="4">
    <source>
        <dbReference type="Proteomes" id="UP000008837"/>
    </source>
</evidence>
<dbReference type="AlphaFoldDB" id="A8Q844"/>